<dbReference type="EMBL" id="JAVFHQ010000031">
    <property type="protein sequence ID" value="KAK4543509.1"/>
    <property type="molecule type" value="Genomic_DNA"/>
</dbReference>
<keyword evidence="2" id="KW-1185">Reference proteome</keyword>
<comment type="caution">
    <text evidence="1">The sequence shown here is derived from an EMBL/GenBank/DDBJ whole genome shotgun (WGS) entry which is preliminary data.</text>
</comment>
<evidence type="ECO:0000313" key="1">
    <source>
        <dbReference type="EMBL" id="KAK4543509.1"/>
    </source>
</evidence>
<sequence>MANHITHLTTKTEHDAAVSAATQTPTVIYLSNSPLPACKAFTPRYEALAAKYNDDAEAARSGNGNDNGINFCMMELSSETSPMFKFAPNQLPVLVFMVTETWCRTIMGANAKELETGIGEMMKEARRG</sequence>
<name>A0AAV9JE77_9PEZI</name>
<organism evidence="1 2">
    <name type="scientific">Oleoguttula mirabilis</name>
    <dbReference type="NCBI Taxonomy" id="1507867"/>
    <lineage>
        <taxon>Eukaryota</taxon>
        <taxon>Fungi</taxon>
        <taxon>Dikarya</taxon>
        <taxon>Ascomycota</taxon>
        <taxon>Pezizomycotina</taxon>
        <taxon>Dothideomycetes</taxon>
        <taxon>Dothideomycetidae</taxon>
        <taxon>Mycosphaerellales</taxon>
        <taxon>Teratosphaeriaceae</taxon>
        <taxon>Oleoguttula</taxon>
    </lineage>
</organism>
<dbReference type="AlphaFoldDB" id="A0AAV9JE77"/>
<evidence type="ECO:0000313" key="2">
    <source>
        <dbReference type="Proteomes" id="UP001324427"/>
    </source>
</evidence>
<accession>A0AAV9JE77</accession>
<proteinExistence type="predicted"/>
<reference evidence="1 2" key="1">
    <citation type="submission" date="2021-11" db="EMBL/GenBank/DDBJ databases">
        <title>Black yeast isolated from Biological Soil Crust.</title>
        <authorList>
            <person name="Kurbessoian T."/>
        </authorList>
    </citation>
    <scope>NUCLEOTIDE SEQUENCE [LARGE SCALE GENOMIC DNA]</scope>
    <source>
        <strain evidence="1 2">CCFEE 5522</strain>
    </source>
</reference>
<gene>
    <name evidence="1" type="ORF">LTR36_005403</name>
</gene>
<dbReference type="SUPFAM" id="SSF52833">
    <property type="entry name" value="Thioredoxin-like"/>
    <property type="match status" value="1"/>
</dbReference>
<dbReference type="Proteomes" id="UP001324427">
    <property type="component" value="Unassembled WGS sequence"/>
</dbReference>
<dbReference type="InterPro" id="IPR036249">
    <property type="entry name" value="Thioredoxin-like_sf"/>
</dbReference>
<evidence type="ECO:0008006" key="3">
    <source>
        <dbReference type="Google" id="ProtNLM"/>
    </source>
</evidence>
<dbReference type="Gene3D" id="3.40.30.10">
    <property type="entry name" value="Glutaredoxin"/>
    <property type="match status" value="1"/>
</dbReference>
<protein>
    <recommendedName>
        <fullName evidence="3">Thioredoxin domain-containing protein</fullName>
    </recommendedName>
</protein>